<keyword evidence="2" id="KW-1185">Reference proteome</keyword>
<comment type="caution">
    <text evidence="1">The sequence shown here is derived from an EMBL/GenBank/DDBJ whole genome shotgun (WGS) entry which is preliminary data.</text>
</comment>
<gene>
    <name evidence="1" type="ORF">EPK99_11285</name>
</gene>
<dbReference type="Gene3D" id="2.30.30.110">
    <property type="match status" value="1"/>
</dbReference>
<dbReference type="SUPFAM" id="SSF50118">
    <property type="entry name" value="Cell growth inhibitor/plasmid maintenance toxic component"/>
    <property type="match status" value="1"/>
</dbReference>
<proteinExistence type="predicted"/>
<organism evidence="1 2">
    <name type="scientific">Neorhizobium lilium</name>
    <dbReference type="NCBI Taxonomy" id="2503024"/>
    <lineage>
        <taxon>Bacteria</taxon>
        <taxon>Pseudomonadati</taxon>
        <taxon>Pseudomonadota</taxon>
        <taxon>Alphaproteobacteria</taxon>
        <taxon>Hyphomicrobiales</taxon>
        <taxon>Rhizobiaceae</taxon>
        <taxon>Rhizobium/Agrobacterium group</taxon>
        <taxon>Neorhizobium</taxon>
    </lineage>
</organism>
<dbReference type="Pfam" id="PF02452">
    <property type="entry name" value="PemK_toxin"/>
    <property type="match status" value="1"/>
</dbReference>
<evidence type="ECO:0000313" key="2">
    <source>
        <dbReference type="Proteomes" id="UP000287687"/>
    </source>
</evidence>
<dbReference type="InterPro" id="IPR003477">
    <property type="entry name" value="PemK-like"/>
</dbReference>
<name>A0A3S3SFL7_9HYPH</name>
<sequence length="107" mass="11765">MRRGDIVILAAPGDYGKPRPAVIILADELIDEHASMSFCQFTTTLISDADYRVDVEPSETNGLRIFSQIMADKPLTMARHRIGSVIGRLNDADLHRLNIALAFALGL</sequence>
<evidence type="ECO:0000313" key="1">
    <source>
        <dbReference type="EMBL" id="RWX79141.1"/>
    </source>
</evidence>
<accession>A0A3S3SFL7</accession>
<dbReference type="EMBL" id="SBIP01000002">
    <property type="protein sequence ID" value="RWX79141.1"/>
    <property type="molecule type" value="Genomic_DNA"/>
</dbReference>
<dbReference type="OrthoDB" id="3196747at2"/>
<reference evidence="1 2" key="1">
    <citation type="submission" date="2019-01" db="EMBL/GenBank/DDBJ databases">
        <title>The draft genome of Rhizobium sp. 24NR.</title>
        <authorList>
            <person name="Liu L."/>
            <person name="Liang L."/>
            <person name="Shi S."/>
            <person name="Xu L."/>
            <person name="Wang X."/>
            <person name="Li L."/>
            <person name="Zhang X."/>
        </authorList>
    </citation>
    <scope>NUCLEOTIDE SEQUENCE [LARGE SCALE GENOMIC DNA]</scope>
    <source>
        <strain evidence="1 2">24NR</strain>
    </source>
</reference>
<dbReference type="InterPro" id="IPR011067">
    <property type="entry name" value="Plasmid_toxin/cell-grow_inhib"/>
</dbReference>
<dbReference type="RefSeq" id="WP_128443116.1">
    <property type="nucleotide sequence ID" value="NZ_SBIP01000002.1"/>
</dbReference>
<dbReference type="Proteomes" id="UP000287687">
    <property type="component" value="Unassembled WGS sequence"/>
</dbReference>
<protein>
    <submittedName>
        <fullName evidence="1">Type II toxin-antitoxin system PemK/MazF family toxin</fullName>
    </submittedName>
</protein>
<dbReference type="AlphaFoldDB" id="A0A3S3SFL7"/>
<dbReference type="GO" id="GO:0003677">
    <property type="term" value="F:DNA binding"/>
    <property type="evidence" value="ECO:0007669"/>
    <property type="project" value="InterPro"/>
</dbReference>